<dbReference type="Pfam" id="PF00076">
    <property type="entry name" value="RRM_1"/>
    <property type="match status" value="1"/>
</dbReference>
<keyword evidence="2 4" id="KW-0694">RNA-binding</keyword>
<dbReference type="GO" id="GO:0008380">
    <property type="term" value="P:RNA splicing"/>
    <property type="evidence" value="ECO:0007669"/>
    <property type="project" value="UniProtKB-KW"/>
</dbReference>
<evidence type="ECO:0000256" key="2">
    <source>
        <dbReference type="ARBA" id="ARBA00022884"/>
    </source>
</evidence>
<name>A0AB40CP08_DIOCR</name>
<proteinExistence type="predicted"/>
<evidence type="ECO:0000259" key="5">
    <source>
        <dbReference type="PROSITE" id="PS50102"/>
    </source>
</evidence>
<keyword evidence="6" id="KW-1185">Reference proteome</keyword>
<dbReference type="InterPro" id="IPR012677">
    <property type="entry name" value="Nucleotide-bd_a/b_plait_sf"/>
</dbReference>
<dbReference type="PANTHER" id="PTHR23139">
    <property type="entry name" value="RNA-BINDING PROTEIN"/>
    <property type="match status" value="1"/>
</dbReference>
<reference evidence="7" key="1">
    <citation type="submission" date="2025-08" db="UniProtKB">
        <authorList>
            <consortium name="RefSeq"/>
        </authorList>
    </citation>
    <scope>IDENTIFICATION</scope>
</reference>
<dbReference type="SUPFAM" id="SSF54928">
    <property type="entry name" value="RNA-binding domain, RBD"/>
    <property type="match status" value="1"/>
</dbReference>
<dbReference type="FunFam" id="3.30.70.330:FF:000225">
    <property type="entry name" value="U2 snRNP auxiliary factor large subunit"/>
    <property type="match status" value="1"/>
</dbReference>
<dbReference type="RefSeq" id="XP_039140803.1">
    <property type="nucleotide sequence ID" value="XM_039284869.1"/>
</dbReference>
<evidence type="ECO:0000256" key="3">
    <source>
        <dbReference type="ARBA" id="ARBA00023187"/>
    </source>
</evidence>
<dbReference type="AlphaFoldDB" id="A0AB40CP08"/>
<dbReference type="GO" id="GO:0003723">
    <property type="term" value="F:RNA binding"/>
    <property type="evidence" value="ECO:0007669"/>
    <property type="project" value="UniProtKB-UniRule"/>
</dbReference>
<dbReference type="Gene3D" id="3.30.70.330">
    <property type="match status" value="1"/>
</dbReference>
<dbReference type="Proteomes" id="UP001515500">
    <property type="component" value="Chromosome 15"/>
</dbReference>
<dbReference type="GO" id="GO:0006397">
    <property type="term" value="P:mRNA processing"/>
    <property type="evidence" value="ECO:0007669"/>
    <property type="project" value="UniProtKB-KW"/>
</dbReference>
<protein>
    <submittedName>
        <fullName evidence="7">Splicing factor U2af large subunit B-like isoform X2</fullName>
    </submittedName>
</protein>
<evidence type="ECO:0000256" key="4">
    <source>
        <dbReference type="PROSITE-ProRule" id="PRU00176"/>
    </source>
</evidence>
<organism evidence="6 7">
    <name type="scientific">Dioscorea cayennensis subsp. rotundata</name>
    <name type="common">White Guinea yam</name>
    <name type="synonym">Dioscorea rotundata</name>
    <dbReference type="NCBI Taxonomy" id="55577"/>
    <lineage>
        <taxon>Eukaryota</taxon>
        <taxon>Viridiplantae</taxon>
        <taxon>Streptophyta</taxon>
        <taxon>Embryophyta</taxon>
        <taxon>Tracheophyta</taxon>
        <taxon>Spermatophyta</taxon>
        <taxon>Magnoliopsida</taxon>
        <taxon>Liliopsida</taxon>
        <taxon>Dioscoreales</taxon>
        <taxon>Dioscoreaceae</taxon>
        <taxon>Dioscorea</taxon>
    </lineage>
</organism>
<dbReference type="PROSITE" id="PS50102">
    <property type="entry name" value="RRM"/>
    <property type="match status" value="1"/>
</dbReference>
<evidence type="ECO:0000313" key="6">
    <source>
        <dbReference type="Proteomes" id="UP001515500"/>
    </source>
</evidence>
<gene>
    <name evidence="7" type="primary">LOC120277994</name>
</gene>
<dbReference type="GeneID" id="120277994"/>
<dbReference type="InterPro" id="IPR000504">
    <property type="entry name" value="RRM_dom"/>
</dbReference>
<dbReference type="CDD" id="cd12232">
    <property type="entry name" value="RRM3_U2AF65"/>
    <property type="match status" value="1"/>
</dbReference>
<dbReference type="InterPro" id="IPR035979">
    <property type="entry name" value="RBD_domain_sf"/>
</dbReference>
<evidence type="ECO:0000256" key="1">
    <source>
        <dbReference type="ARBA" id="ARBA00022664"/>
    </source>
</evidence>
<feature type="domain" description="RRM" evidence="5">
    <location>
        <begin position="72"/>
        <end position="174"/>
    </location>
</feature>
<keyword evidence="1" id="KW-0507">mRNA processing</keyword>
<sequence length="182" mass="20372">MGAFLCLSWFISDSSPDAFKLVCFCCSLYFNFIPLIRLNQQYMLVKILGMMSLVWVAAADVVNDGLWQLQRLVYQAGSLPTKVICLSQAINEDELKEDEEYEDILDDMRGEGEKYGKLVNVVIPRPGPNNEPYPGVGKVFLEYADTDASSKARQALNGRKFGGNTVVAVFYPENKFAQGEYA</sequence>
<accession>A0AB40CP08</accession>
<evidence type="ECO:0000313" key="7">
    <source>
        <dbReference type="RefSeq" id="XP_039140803.1"/>
    </source>
</evidence>
<keyword evidence="3" id="KW-0508">mRNA splicing</keyword>